<keyword evidence="1" id="KW-0378">Hydrolase</keyword>
<organism evidence="2">
    <name type="scientific">Arundo donax</name>
    <name type="common">Giant reed</name>
    <name type="synonym">Donax arundinaceus</name>
    <dbReference type="NCBI Taxonomy" id="35708"/>
    <lineage>
        <taxon>Eukaryota</taxon>
        <taxon>Viridiplantae</taxon>
        <taxon>Streptophyta</taxon>
        <taxon>Embryophyta</taxon>
        <taxon>Tracheophyta</taxon>
        <taxon>Spermatophyta</taxon>
        <taxon>Magnoliopsida</taxon>
        <taxon>Liliopsida</taxon>
        <taxon>Poales</taxon>
        <taxon>Poaceae</taxon>
        <taxon>PACMAD clade</taxon>
        <taxon>Arundinoideae</taxon>
        <taxon>Arundineae</taxon>
        <taxon>Arundo</taxon>
    </lineage>
</organism>
<dbReference type="EMBL" id="GBRH01283161">
    <property type="protein sequence ID" value="JAD14734.1"/>
    <property type="molecule type" value="Transcribed_RNA"/>
</dbReference>
<name>A0A0A8XN70_ARUDO</name>
<evidence type="ECO:0000256" key="1">
    <source>
        <dbReference type="ARBA" id="ARBA00022801"/>
    </source>
</evidence>
<reference evidence="2" key="1">
    <citation type="submission" date="2014-09" db="EMBL/GenBank/DDBJ databases">
        <authorList>
            <person name="Magalhaes I.L.F."/>
            <person name="Oliveira U."/>
            <person name="Santos F.R."/>
            <person name="Vidigal T.H.D.A."/>
            <person name="Brescovit A.D."/>
            <person name="Santos A.J."/>
        </authorList>
    </citation>
    <scope>NUCLEOTIDE SEQUENCE</scope>
    <source>
        <tissue evidence="2">Shoot tissue taken approximately 20 cm above the soil surface</tissue>
    </source>
</reference>
<accession>A0A0A8XN70</accession>
<dbReference type="PANTHER" id="PTHR45648:SF23">
    <property type="entry name" value="GDSL-LIKE LIPASE_ACYLHYDROLASE FAMILY PROTEIN, EXPRESSED"/>
    <property type="match status" value="1"/>
</dbReference>
<protein>
    <recommendedName>
        <fullName evidence="3">GDSL esterase/lipase</fullName>
    </recommendedName>
</protein>
<reference evidence="2" key="2">
    <citation type="journal article" date="2015" name="Data Brief">
        <title>Shoot transcriptome of the giant reed, Arundo donax.</title>
        <authorList>
            <person name="Barrero R.A."/>
            <person name="Guerrero F.D."/>
            <person name="Moolhuijzen P."/>
            <person name="Goolsby J.A."/>
            <person name="Tidwell J."/>
            <person name="Bellgard S.E."/>
            <person name="Bellgard M.I."/>
        </authorList>
    </citation>
    <scope>NUCLEOTIDE SEQUENCE</scope>
    <source>
        <tissue evidence="2">Shoot tissue taken approximately 20 cm above the soil surface</tissue>
    </source>
</reference>
<dbReference type="AlphaFoldDB" id="A0A0A8XN70"/>
<proteinExistence type="predicted"/>
<evidence type="ECO:0008006" key="3">
    <source>
        <dbReference type="Google" id="ProtNLM"/>
    </source>
</evidence>
<evidence type="ECO:0000313" key="2">
    <source>
        <dbReference type="EMBL" id="JAD14734.1"/>
    </source>
</evidence>
<dbReference type="PANTHER" id="PTHR45648">
    <property type="entry name" value="GDSL LIPASE/ACYLHYDROLASE FAMILY PROTEIN (AFU_ORTHOLOGUE AFUA_4G14700)"/>
    <property type="match status" value="1"/>
</dbReference>
<sequence>MSQMFNALLRAEMAKSAAAAMPALRYSVASLYSVLSDMIANPKLAGLREVERACCGGGKFNGEEDCGTVGASLCEDRDEYLFWDKVHGTQAAYRRAVLAFFNGDARDAEPINLAQLVGETSSMAPPADRLQRRRYTTHVMRRSANNQDADDCAEAERWL</sequence>
<dbReference type="InterPro" id="IPR036514">
    <property type="entry name" value="SGNH_hydro_sf"/>
</dbReference>
<dbReference type="InterPro" id="IPR051058">
    <property type="entry name" value="GDSL_Est/Lipase"/>
</dbReference>
<dbReference type="Gene3D" id="3.40.50.1110">
    <property type="entry name" value="SGNH hydrolase"/>
    <property type="match status" value="1"/>
</dbReference>
<dbReference type="GO" id="GO:0016787">
    <property type="term" value="F:hydrolase activity"/>
    <property type="evidence" value="ECO:0007669"/>
    <property type="project" value="UniProtKB-KW"/>
</dbReference>